<dbReference type="GO" id="GO:0022857">
    <property type="term" value="F:transmembrane transporter activity"/>
    <property type="evidence" value="ECO:0007669"/>
    <property type="project" value="TreeGrafter"/>
</dbReference>
<proteinExistence type="predicted"/>
<evidence type="ECO:0000313" key="7">
    <source>
        <dbReference type="WBParaSite" id="EEL_0000250001-mRNA-1"/>
    </source>
</evidence>
<name>A0A0R3RLZ1_9BILA</name>
<evidence type="ECO:0000313" key="6">
    <source>
        <dbReference type="Proteomes" id="UP000050640"/>
    </source>
</evidence>
<keyword evidence="2 5" id="KW-0812">Transmembrane</keyword>
<evidence type="ECO:0000256" key="3">
    <source>
        <dbReference type="ARBA" id="ARBA00022989"/>
    </source>
</evidence>
<evidence type="ECO:0000256" key="5">
    <source>
        <dbReference type="SAM" id="Phobius"/>
    </source>
</evidence>
<protein>
    <submittedName>
        <fullName evidence="7">MFS domain-containing protein</fullName>
    </submittedName>
</protein>
<dbReference type="PANTHER" id="PTHR11662">
    <property type="entry name" value="SOLUTE CARRIER FAMILY 17"/>
    <property type="match status" value="1"/>
</dbReference>
<dbReference type="Proteomes" id="UP000050640">
    <property type="component" value="Unplaced"/>
</dbReference>
<evidence type="ECO:0000256" key="1">
    <source>
        <dbReference type="ARBA" id="ARBA00004141"/>
    </source>
</evidence>
<accession>A0A0R3RLZ1</accession>
<dbReference type="InterPro" id="IPR050382">
    <property type="entry name" value="MFS_Na/Anion_cotransporter"/>
</dbReference>
<dbReference type="InterPro" id="IPR036259">
    <property type="entry name" value="MFS_trans_sf"/>
</dbReference>
<dbReference type="STRING" id="1147741.A0A0R3RLZ1"/>
<dbReference type="GO" id="GO:0016020">
    <property type="term" value="C:membrane"/>
    <property type="evidence" value="ECO:0007669"/>
    <property type="project" value="UniProtKB-SubCell"/>
</dbReference>
<keyword evidence="6" id="KW-1185">Reference proteome</keyword>
<feature type="transmembrane region" description="Helical" evidence="5">
    <location>
        <begin position="182"/>
        <end position="201"/>
    </location>
</feature>
<comment type="subcellular location">
    <subcellularLocation>
        <location evidence="1">Membrane</location>
        <topology evidence="1">Multi-pass membrane protein</topology>
    </subcellularLocation>
</comment>
<dbReference type="GO" id="GO:0006820">
    <property type="term" value="P:monoatomic anion transport"/>
    <property type="evidence" value="ECO:0007669"/>
    <property type="project" value="TreeGrafter"/>
</dbReference>
<feature type="transmembrane region" description="Helical" evidence="5">
    <location>
        <begin position="151"/>
        <end position="170"/>
    </location>
</feature>
<evidence type="ECO:0000256" key="4">
    <source>
        <dbReference type="ARBA" id="ARBA00023136"/>
    </source>
</evidence>
<keyword evidence="3 5" id="KW-1133">Transmembrane helix</keyword>
<reference evidence="7" key="1">
    <citation type="submission" date="2017-02" db="UniProtKB">
        <authorList>
            <consortium name="WormBaseParasite"/>
        </authorList>
    </citation>
    <scope>IDENTIFICATION</scope>
</reference>
<feature type="transmembrane region" description="Helical" evidence="5">
    <location>
        <begin position="112"/>
        <end position="131"/>
    </location>
</feature>
<evidence type="ECO:0000256" key="2">
    <source>
        <dbReference type="ARBA" id="ARBA00022692"/>
    </source>
</evidence>
<keyword evidence="4 5" id="KW-0472">Membrane</keyword>
<dbReference type="WBParaSite" id="EEL_0000250001-mRNA-1">
    <property type="protein sequence ID" value="EEL_0000250001-mRNA-1"/>
    <property type="gene ID" value="EEL_0000250001"/>
</dbReference>
<sequence>MSISAVLCKYGFAGGWPSLYYVVEQPKIMTTIPWRQIFVSAPVWANFAAHWANDFGAYMLMTCLPSFQSDVRGMRITFMGMIAAYRTYYYIAFVLFQSIFLITTGYLTCDDIILTIIFLALTIGLSSTAYAGHPVNYSNLTLTFAEQLYGIENTLSCFASILAPLIVGLITSKGTIPEWRAAFFMSASIMFVGATIFHIFGSSQVQPWAKLEDKSLVESTSVTININI</sequence>
<feature type="transmembrane region" description="Helical" evidence="5">
    <location>
        <begin position="88"/>
        <end position="107"/>
    </location>
</feature>
<dbReference type="PANTHER" id="PTHR11662:SF399">
    <property type="entry name" value="FI19708P1-RELATED"/>
    <property type="match status" value="1"/>
</dbReference>
<organism evidence="6 7">
    <name type="scientific">Elaeophora elaphi</name>
    <dbReference type="NCBI Taxonomy" id="1147741"/>
    <lineage>
        <taxon>Eukaryota</taxon>
        <taxon>Metazoa</taxon>
        <taxon>Ecdysozoa</taxon>
        <taxon>Nematoda</taxon>
        <taxon>Chromadorea</taxon>
        <taxon>Rhabditida</taxon>
        <taxon>Spirurina</taxon>
        <taxon>Spiruromorpha</taxon>
        <taxon>Filarioidea</taxon>
        <taxon>Onchocercidae</taxon>
        <taxon>Elaeophora</taxon>
    </lineage>
</organism>
<dbReference type="AlphaFoldDB" id="A0A0R3RLZ1"/>
<dbReference type="SUPFAM" id="SSF103473">
    <property type="entry name" value="MFS general substrate transporter"/>
    <property type="match status" value="1"/>
</dbReference>